<dbReference type="Proteomes" id="UP000199113">
    <property type="component" value="Unassembled WGS sequence"/>
</dbReference>
<feature type="signal peptide" evidence="1">
    <location>
        <begin position="1"/>
        <end position="26"/>
    </location>
</feature>
<dbReference type="EMBL" id="FOKC01000002">
    <property type="protein sequence ID" value="SFB01198.1"/>
    <property type="molecule type" value="Genomic_DNA"/>
</dbReference>
<dbReference type="OrthoDB" id="3790986at2"/>
<evidence type="ECO:0000313" key="3">
    <source>
        <dbReference type="Proteomes" id="UP000199113"/>
    </source>
</evidence>
<dbReference type="AlphaFoldDB" id="A0A1I0XLX9"/>
<accession>A0A1I0XLX9</accession>
<proteinExistence type="predicted"/>
<dbReference type="RefSeq" id="WP_139227684.1">
    <property type="nucleotide sequence ID" value="NZ_FOKC01000002.1"/>
</dbReference>
<organism evidence="2 3">
    <name type="scientific">Nocardioides alpinus</name>
    <dbReference type="NCBI Taxonomy" id="748909"/>
    <lineage>
        <taxon>Bacteria</taxon>
        <taxon>Bacillati</taxon>
        <taxon>Actinomycetota</taxon>
        <taxon>Actinomycetes</taxon>
        <taxon>Propionibacteriales</taxon>
        <taxon>Nocardioidaceae</taxon>
        <taxon>Nocardioides</taxon>
    </lineage>
</organism>
<feature type="chain" id="PRO_5011721382" evidence="1">
    <location>
        <begin position="27"/>
        <end position="200"/>
    </location>
</feature>
<evidence type="ECO:0000256" key="1">
    <source>
        <dbReference type="SAM" id="SignalP"/>
    </source>
</evidence>
<gene>
    <name evidence="2" type="ORF">SAMN05192575_102471</name>
</gene>
<evidence type="ECO:0000313" key="2">
    <source>
        <dbReference type="EMBL" id="SFB01198.1"/>
    </source>
</evidence>
<reference evidence="3" key="1">
    <citation type="submission" date="2016-10" db="EMBL/GenBank/DDBJ databases">
        <authorList>
            <person name="Varghese N."/>
            <person name="Submissions S."/>
        </authorList>
    </citation>
    <scope>NUCLEOTIDE SEQUENCE [LARGE SCALE GENOMIC DNA]</scope>
    <source>
        <strain evidence="3">CGMCC 1.10697</strain>
    </source>
</reference>
<name>A0A1I0XLX9_9ACTN</name>
<keyword evidence="1" id="KW-0732">Signal</keyword>
<protein>
    <submittedName>
        <fullName evidence="2">Uncharacterized protein</fullName>
    </submittedName>
</protein>
<sequence length="200" mass="21246">MSLRLGVRLLAALVPALLLLPAAAHAEKVVTEDAEGDVVSFAGESEFPDQTVPAPDYAGVDLVRTAVTHGAQRLRVTISFRALERDPFQITVVRVKTPQKNYDISVERLGGKPVASFDGGEKAPECRGLKSRIDLGADVVTTWLPTSCLGAPRWVQVGVGAVAVSADQAEPDQIGAHADDAHRVGEIRDNLALGPKVRRG</sequence>